<evidence type="ECO:0000313" key="2">
    <source>
        <dbReference type="Proteomes" id="UP000444980"/>
    </source>
</evidence>
<protein>
    <recommendedName>
        <fullName evidence="3">MMPL family transporter</fullName>
    </recommendedName>
</protein>
<keyword evidence="2" id="KW-1185">Reference proteome</keyword>
<proteinExistence type="predicted"/>
<evidence type="ECO:0000313" key="1">
    <source>
        <dbReference type="EMBL" id="GED96413.1"/>
    </source>
</evidence>
<comment type="caution">
    <text evidence="1">The sequence shown here is derived from an EMBL/GenBank/DDBJ whole genome shotgun (WGS) entry which is preliminary data.</text>
</comment>
<dbReference type="PROSITE" id="PS51318">
    <property type="entry name" value="TAT"/>
    <property type="match status" value="1"/>
</dbReference>
<reference evidence="2" key="1">
    <citation type="submission" date="2019-06" db="EMBL/GenBank/DDBJ databases">
        <title>Gordonia isolated from sludge of a wastewater treatment plant.</title>
        <authorList>
            <person name="Tamura T."/>
            <person name="Aoyama K."/>
            <person name="Kang Y."/>
            <person name="Saito S."/>
            <person name="Akiyama N."/>
            <person name="Yazawa K."/>
            <person name="Gonoi T."/>
            <person name="Mikami Y."/>
        </authorList>
    </citation>
    <scope>NUCLEOTIDE SEQUENCE [LARGE SCALE GENOMIC DNA]</scope>
    <source>
        <strain evidence="2">NBRC 107697</strain>
    </source>
</reference>
<dbReference type="EMBL" id="BJOU01000001">
    <property type="protein sequence ID" value="GED96413.1"/>
    <property type="molecule type" value="Genomic_DNA"/>
</dbReference>
<dbReference type="AlphaFoldDB" id="A0A7M3SUT9"/>
<evidence type="ECO:0008006" key="3">
    <source>
        <dbReference type="Google" id="ProtNLM"/>
    </source>
</evidence>
<dbReference type="InterPro" id="IPR006311">
    <property type="entry name" value="TAT_signal"/>
</dbReference>
<name>A0A7M3SUT9_9ACTN</name>
<dbReference type="Proteomes" id="UP000444980">
    <property type="component" value="Unassembled WGS sequence"/>
</dbReference>
<accession>A0A7M3SUT9</accession>
<dbReference type="RefSeq" id="WP_161925888.1">
    <property type="nucleotide sequence ID" value="NZ_BJOU01000001.1"/>
</dbReference>
<organism evidence="1 2">
    <name type="scientific">Gordonia crocea</name>
    <dbReference type="NCBI Taxonomy" id="589162"/>
    <lineage>
        <taxon>Bacteria</taxon>
        <taxon>Bacillati</taxon>
        <taxon>Actinomycetota</taxon>
        <taxon>Actinomycetes</taxon>
        <taxon>Mycobacteriales</taxon>
        <taxon>Gordoniaceae</taxon>
        <taxon>Gordonia</taxon>
    </lineage>
</organism>
<sequence>MLKQETIPRRSRLAALAAVLILAVLGIALMPSTTALLKTGGLAADSAESVRADALVKQHFPSANPDLILILTPSDGNRAGASKTIEAVAAMPGVTEVHSYYSDLPLPELLAADPPGQLRRS</sequence>
<gene>
    <name evidence="1" type="ORF">nbrc107697_04520</name>
</gene>